<dbReference type="Proteomes" id="UP000092125">
    <property type="component" value="Unassembled WGS sequence"/>
</dbReference>
<keyword evidence="2" id="KW-1133">Transmembrane helix</keyword>
<reference evidence="3 4" key="1">
    <citation type="submission" date="2016-05" db="EMBL/GenBank/DDBJ databases">
        <title>Draft Genome Sequences of Stenotrophomonas maltophilia Strains Sm32COP, Sm41DVV, Sm46PAILV, SmF3, SmF22, SmSOFb1 and SmCVFa1, Isolated from Different Manures, in France.</title>
        <authorList>
            <person name="Nazaret S."/>
            <person name="Bodilis J."/>
        </authorList>
    </citation>
    <scope>NUCLEOTIDE SEQUENCE [LARGE SCALE GENOMIC DNA]</scope>
    <source>
        <strain evidence="3 4">Sm41DVV</strain>
    </source>
</reference>
<evidence type="ECO:0000256" key="1">
    <source>
        <dbReference type="SAM" id="MobiDB-lite"/>
    </source>
</evidence>
<evidence type="ECO:0000313" key="4">
    <source>
        <dbReference type="Proteomes" id="UP000092125"/>
    </source>
</evidence>
<feature type="compositionally biased region" description="Basic residues" evidence="1">
    <location>
        <begin position="49"/>
        <end position="59"/>
    </location>
</feature>
<evidence type="ECO:0008006" key="5">
    <source>
        <dbReference type="Google" id="ProtNLM"/>
    </source>
</evidence>
<evidence type="ECO:0000313" key="3">
    <source>
        <dbReference type="EMBL" id="OBU60810.1"/>
    </source>
</evidence>
<dbReference type="AlphaFoldDB" id="A0AAP7GRI8"/>
<gene>
    <name evidence="3" type="ORF">A9K56_13665</name>
</gene>
<comment type="caution">
    <text evidence="3">The sequence shown here is derived from an EMBL/GenBank/DDBJ whole genome shotgun (WGS) entry which is preliminary data.</text>
</comment>
<feature type="region of interest" description="Disordered" evidence="1">
    <location>
        <begin position="39"/>
        <end position="59"/>
    </location>
</feature>
<sequence>MLTLYLLVHYGTGLLMIAGAAYAVSRVIQTQRAKLPPVTSPLLPAATPPRRRERKALRRLQRRHPQWSYPVAAPVPRRWYFVGCIPIFATAAVWAVAMPDGARFQVMVESTVGYPASIAQVRLPASRHAALLQAWQPVIAQGARTVEMDYTIGRPPLAIQSRDVLPVQVRQQGDLLQVAFAQPMQTQRLQAALTARGALAAGAVQVHPRTFAPWRERGWTPLLAPAPAGRPTPR</sequence>
<feature type="transmembrane region" description="Helical" evidence="2">
    <location>
        <begin position="79"/>
        <end position="97"/>
    </location>
</feature>
<dbReference type="EMBL" id="LYVI01000008">
    <property type="protein sequence ID" value="OBU60810.1"/>
    <property type="molecule type" value="Genomic_DNA"/>
</dbReference>
<evidence type="ECO:0000256" key="2">
    <source>
        <dbReference type="SAM" id="Phobius"/>
    </source>
</evidence>
<protein>
    <recommendedName>
        <fullName evidence="5">Transmembrane protein</fullName>
    </recommendedName>
</protein>
<organism evidence="3 4">
    <name type="scientific">Stenotrophomonas maltophilia</name>
    <name type="common">Pseudomonas maltophilia</name>
    <name type="synonym">Xanthomonas maltophilia</name>
    <dbReference type="NCBI Taxonomy" id="40324"/>
    <lineage>
        <taxon>Bacteria</taxon>
        <taxon>Pseudomonadati</taxon>
        <taxon>Pseudomonadota</taxon>
        <taxon>Gammaproteobacteria</taxon>
        <taxon>Lysobacterales</taxon>
        <taxon>Lysobacteraceae</taxon>
        <taxon>Stenotrophomonas</taxon>
        <taxon>Stenotrophomonas maltophilia group</taxon>
    </lineage>
</organism>
<name>A0AAP7GRI8_STEMA</name>
<proteinExistence type="predicted"/>
<keyword evidence="2" id="KW-0812">Transmembrane</keyword>
<keyword evidence="2" id="KW-0472">Membrane</keyword>
<accession>A0AAP7GRI8</accession>